<evidence type="ECO:0000313" key="1">
    <source>
        <dbReference type="EMBL" id="TFU88860.1"/>
    </source>
</evidence>
<proteinExistence type="predicted"/>
<dbReference type="Pfam" id="PF17132">
    <property type="entry name" value="Glyco_hydro_106"/>
    <property type="match status" value="1"/>
</dbReference>
<dbReference type="AlphaFoldDB" id="A0A4Y9IK61"/>
<accession>A0A4Y9IK61</accession>
<evidence type="ECO:0008006" key="3">
    <source>
        <dbReference type="Google" id="ProtNLM"/>
    </source>
</evidence>
<gene>
    <name evidence="1" type="ORF">E4T88_13410</name>
</gene>
<dbReference type="EMBL" id="SPPK01000004">
    <property type="protein sequence ID" value="TFU88860.1"/>
    <property type="molecule type" value="Genomic_DNA"/>
</dbReference>
<dbReference type="InterPro" id="IPR053161">
    <property type="entry name" value="Ulvan_degrading_GH"/>
</dbReference>
<dbReference type="OrthoDB" id="9761519at2"/>
<dbReference type="InterPro" id="IPR008979">
    <property type="entry name" value="Galactose-bd-like_sf"/>
</dbReference>
<comment type="caution">
    <text evidence="1">The sequence shown here is derived from an EMBL/GenBank/DDBJ whole genome shotgun (WGS) entry which is preliminary data.</text>
</comment>
<organism evidence="1 2">
    <name type="scientific">Dysgonomonas mossii</name>
    <dbReference type="NCBI Taxonomy" id="163665"/>
    <lineage>
        <taxon>Bacteria</taxon>
        <taxon>Pseudomonadati</taxon>
        <taxon>Bacteroidota</taxon>
        <taxon>Bacteroidia</taxon>
        <taxon>Bacteroidales</taxon>
        <taxon>Dysgonomonadaceae</taxon>
        <taxon>Dysgonomonas</taxon>
    </lineage>
</organism>
<dbReference type="NCBIfam" id="NF045579">
    <property type="entry name" value="rhamnoside_JR"/>
    <property type="match status" value="1"/>
</dbReference>
<dbReference type="PANTHER" id="PTHR36848">
    <property type="entry name" value="DNA-BINDING PROTEIN (PUTATIVE SECRETED PROTEIN)-RELATED"/>
    <property type="match status" value="1"/>
</dbReference>
<evidence type="ECO:0000313" key="2">
    <source>
        <dbReference type="Proteomes" id="UP000298285"/>
    </source>
</evidence>
<dbReference type="PANTHER" id="PTHR36848:SF2">
    <property type="entry name" value="SECRETED PROTEIN"/>
    <property type="match status" value="1"/>
</dbReference>
<name>A0A4Y9IK61_9BACT</name>
<reference evidence="1 2" key="1">
    <citation type="submission" date="2019-03" db="EMBL/GenBank/DDBJ databases">
        <title>Diversity of the mouse oral microbiome.</title>
        <authorList>
            <person name="Joseph S."/>
            <person name="Aduse-Opoku J."/>
            <person name="Curtis M."/>
            <person name="Wade W."/>
            <person name="Hashim A."/>
        </authorList>
    </citation>
    <scope>NUCLEOTIDE SEQUENCE [LARGE SCALE GENOMIC DNA]</scope>
    <source>
        <strain evidence="1 2">P11</strain>
    </source>
</reference>
<sequence>MKTRIILLLFASICILQIKSQTQKYKGYPSQRPDIDVLGEFKCPPKGYGNVPFYWWNGDVLNTERLKDQLDILSSAAIDGFAVSYIHQDPEVDIKAHKNGFGLFGKTEPGEPKIFSEKWWQIWKWFTQECAKKGLGVGLDDYTIGWIGNGYYPDKLVEDSKFKNYKGKLEIQSIAIKEDSTLNCKIPPNILAVVAYPGKIDLSKYINEGRLLWRTPNGKSCKVYIITTSNSYALHPDYGKELVDVYFADFEKKVGDAAKAGMNYFFQDELSYPIEIGSWSEDFRNEFEKRKGYDILLYLPALKENIGDITPKVRIDYCDVLMDLAEDRYFKPIYNWHAERGLIYGCDNLERGINPLAYVDYFRANSWYTAPGNDAPARGSSFMSTKVSSSIAHLNKRPRTWLEAFHSMGWGSSGSWLTHQIDHHFMAGGNLVCMHGLYYSTHGGWWEWAPPCFHFRMPYWPHMKKWLEYTQRLSYLMSQGHHVCDIALMYPTESMQAYSTSTPKQVFDLAQKMSDGGLDYDFVNYSFLQKATIEKQSISIADEKYKVIILADMEAIHHSSLLKILEHYRAGGIVLATGKLPKASTLSGENSNEVDAIVKEIFGLTSAQAYDGKTARKQTNSANGVGLYLSDMDSLNSVVQSLIVPDFKPNGNRGKVLHRKVGDRDIYMVMDVPKDTECFFRTTGKVELWDAHTGNMQDYPVVRQTKDGTYLLLEKESENSYLFVFSHGEPILANKVQKQEQLTSEVLLDGKWEVELLPTMNNKWGDFRLPASEELIGAEARSFRNSPATNTKTDWVKSDFDDSHWPEDIYGYGPQAFLDTVSKDISITDAIHQTKEKESVLYNFSWQYGVWDNPGSQGMHGLKGKVDDRFFILNSGGHQIYQTYIYAPHNGIYKIQIDGTRPYTILIDEKKVDDRFILAKGWHKLLIAYADTKQINYRMERGALHDFRDRSAVILFPDTVVLPTKDSSYLSSVSMRWLNTKHLIYDPYRGKYKRWNYRFRSVPGLYEMEFKIAGCDLKVWIDGVTIPKEYIRLLKEDMQGSNIYRVTLPHIQKEVGCVAFSVERKTGYQGTAVLCEPIKLRTAKGLMKIGDWSKTGALKYYSGGMYYRTDFSLDSLSGNMKAMLDLTDVIATCEVKINSQSAGILMSPPYQVDITPYLLPGINKVEILVYSTLANHYQTIPTPYRSTPEAGLIGPVKIKIYN</sequence>
<dbReference type="Gene3D" id="3.40.50.880">
    <property type="match status" value="1"/>
</dbReference>
<dbReference type="InterPro" id="IPR029062">
    <property type="entry name" value="Class_I_gatase-like"/>
</dbReference>
<dbReference type="SUPFAM" id="SSF49785">
    <property type="entry name" value="Galactose-binding domain-like"/>
    <property type="match status" value="1"/>
</dbReference>
<dbReference type="RefSeq" id="WP_135106252.1">
    <property type="nucleotide sequence ID" value="NZ_JADGKW010000004.1"/>
</dbReference>
<protein>
    <recommendedName>
        <fullName evidence="3">Glycosyl hydrolases family 2 sugar binding domain-containing protein</fullName>
    </recommendedName>
</protein>
<dbReference type="Proteomes" id="UP000298285">
    <property type="component" value="Unassembled WGS sequence"/>
</dbReference>
<dbReference type="Gene3D" id="2.60.120.260">
    <property type="entry name" value="Galactose-binding domain-like"/>
    <property type="match status" value="1"/>
</dbReference>